<evidence type="ECO:0000256" key="1">
    <source>
        <dbReference type="SAM" id="SignalP"/>
    </source>
</evidence>
<organism evidence="2">
    <name type="scientific">Schizaphis graminum</name>
    <name type="common">Green bug aphid</name>
    <dbReference type="NCBI Taxonomy" id="13262"/>
    <lineage>
        <taxon>Eukaryota</taxon>
        <taxon>Metazoa</taxon>
        <taxon>Ecdysozoa</taxon>
        <taxon>Arthropoda</taxon>
        <taxon>Hexapoda</taxon>
        <taxon>Insecta</taxon>
        <taxon>Pterygota</taxon>
        <taxon>Neoptera</taxon>
        <taxon>Paraneoptera</taxon>
        <taxon>Hemiptera</taxon>
        <taxon>Sternorrhyncha</taxon>
        <taxon>Aphidomorpha</taxon>
        <taxon>Aphidoidea</taxon>
        <taxon>Aphididae</taxon>
        <taxon>Aphidini</taxon>
        <taxon>Schizaphis</taxon>
    </lineage>
</organism>
<sequence>MTPFCFSFFFFFAFFYIVCTLPKRNFFNNQIMGFVFHQVYDDKSSRSSDSLNLRERYTLPGVNELKKKIANPTRAYANTYNICPCRAWKKLNPQIKNARSNN</sequence>
<name>A0A2S2PR76_SCHGA</name>
<keyword evidence="1" id="KW-0732">Signal</keyword>
<dbReference type="AlphaFoldDB" id="A0A2S2PR76"/>
<evidence type="ECO:0000313" key="2">
    <source>
        <dbReference type="EMBL" id="MBY31905.1"/>
    </source>
</evidence>
<feature type="chain" id="PRO_5015751938" evidence="1">
    <location>
        <begin position="21"/>
        <end position="102"/>
    </location>
</feature>
<protein>
    <submittedName>
        <fullName evidence="2">Uncharacterized protein</fullName>
    </submittedName>
</protein>
<proteinExistence type="predicted"/>
<gene>
    <name evidence="2" type="ORF">g.33532</name>
</gene>
<reference evidence="2" key="1">
    <citation type="submission" date="2018-04" db="EMBL/GenBank/DDBJ databases">
        <title>Transcriptome of Schizaphis graminum biotype I.</title>
        <authorList>
            <person name="Scully E.D."/>
            <person name="Geib S.M."/>
            <person name="Palmer N.A."/>
            <person name="Koch K."/>
            <person name="Bradshaw J."/>
            <person name="Heng-Moss T."/>
            <person name="Sarath G."/>
        </authorList>
    </citation>
    <scope>NUCLEOTIDE SEQUENCE</scope>
</reference>
<dbReference type="EMBL" id="GGMR01019286">
    <property type="protein sequence ID" value="MBY31905.1"/>
    <property type="molecule type" value="Transcribed_RNA"/>
</dbReference>
<accession>A0A2S2PR76</accession>
<feature type="signal peptide" evidence="1">
    <location>
        <begin position="1"/>
        <end position="20"/>
    </location>
</feature>